<dbReference type="SUPFAM" id="SSF54285">
    <property type="entry name" value="MoaD/ThiS"/>
    <property type="match status" value="1"/>
</dbReference>
<dbReference type="FunFam" id="3.10.20.30:FF:000010">
    <property type="entry name" value="Molybdopterin synthase sulfur carrier subunit"/>
    <property type="match status" value="1"/>
</dbReference>
<dbReference type="OrthoDB" id="5531344at2759"/>
<dbReference type="STRING" id="157072.A0A024UMH1"/>
<gene>
    <name evidence="7" type="ORF">H310_02119</name>
</gene>
<evidence type="ECO:0000256" key="2">
    <source>
        <dbReference type="ARBA" id="ARBA00022490"/>
    </source>
</evidence>
<dbReference type="Gene3D" id="3.10.20.30">
    <property type="match status" value="1"/>
</dbReference>
<feature type="modified residue" description="Glycyl adenylate; alternate" evidence="6">
    <location>
        <position position="90"/>
    </location>
</feature>
<dbReference type="NCBIfam" id="TIGR01682">
    <property type="entry name" value="moaD"/>
    <property type="match status" value="1"/>
</dbReference>
<reference evidence="7" key="1">
    <citation type="submission" date="2013-12" db="EMBL/GenBank/DDBJ databases">
        <title>The Genome Sequence of Aphanomyces invadans NJM9701.</title>
        <authorList>
            <consortium name="The Broad Institute Genomics Platform"/>
            <person name="Russ C."/>
            <person name="Tyler B."/>
            <person name="van West P."/>
            <person name="Dieguez-Uribeondo J."/>
            <person name="Young S.K."/>
            <person name="Zeng Q."/>
            <person name="Gargeya S."/>
            <person name="Fitzgerald M."/>
            <person name="Abouelleil A."/>
            <person name="Alvarado L."/>
            <person name="Chapman S.B."/>
            <person name="Gainer-Dewar J."/>
            <person name="Goldberg J."/>
            <person name="Griggs A."/>
            <person name="Gujja S."/>
            <person name="Hansen M."/>
            <person name="Howarth C."/>
            <person name="Imamovic A."/>
            <person name="Ireland A."/>
            <person name="Larimer J."/>
            <person name="McCowan C."/>
            <person name="Murphy C."/>
            <person name="Pearson M."/>
            <person name="Poon T.W."/>
            <person name="Priest M."/>
            <person name="Roberts A."/>
            <person name="Saif S."/>
            <person name="Shea T."/>
            <person name="Sykes S."/>
            <person name="Wortman J."/>
            <person name="Nusbaum C."/>
            <person name="Birren B."/>
        </authorList>
    </citation>
    <scope>NUCLEOTIDE SEQUENCE [LARGE SCALE GENOMIC DNA]</scope>
    <source>
        <strain evidence="7">NJM9701</strain>
    </source>
</reference>
<evidence type="ECO:0000256" key="6">
    <source>
        <dbReference type="HAMAP-Rule" id="MF_03051"/>
    </source>
</evidence>
<comment type="similarity">
    <text evidence="6">Belongs to the MoaD family. MOCS2A subfamily.</text>
</comment>
<dbReference type="GO" id="GO:0006777">
    <property type="term" value="P:Mo-molybdopterin cofactor biosynthetic process"/>
    <property type="evidence" value="ECO:0007669"/>
    <property type="project" value="UniProtKB-UniRule"/>
</dbReference>
<evidence type="ECO:0000256" key="5">
    <source>
        <dbReference type="ARBA" id="ARBA00023150"/>
    </source>
</evidence>
<dbReference type="InterPro" id="IPR028887">
    <property type="entry name" value="MOCS2A_euk"/>
</dbReference>
<dbReference type="InterPro" id="IPR012675">
    <property type="entry name" value="Beta-grasp_dom_sf"/>
</dbReference>
<dbReference type="AlphaFoldDB" id="A0A024UMH1"/>
<evidence type="ECO:0000256" key="4">
    <source>
        <dbReference type="ARBA" id="ARBA00022741"/>
    </source>
</evidence>
<keyword evidence="2 6" id="KW-0963">Cytoplasm</keyword>
<dbReference type="HAMAP" id="MF_03051">
    <property type="entry name" value="MOCS2A"/>
    <property type="match status" value="1"/>
</dbReference>
<comment type="PTM">
    <text evidence="6">C-terminal thiocarboxylation occurs in 2 steps, it is first acyl-adenylated (-COAMP) via the hesA/moeB/thiF part of the MOCS3 homolog, then thiocarboxylated (-COSH) via the rhodanese domain of the MOCS3 homolog.</text>
</comment>
<comment type="subunit">
    <text evidence="6">Heterotetramer; composed of 2 small (MOCS2A) and 2 large (MOCS2B) subunits.</text>
</comment>
<dbReference type="eggNOG" id="KOG3474">
    <property type="taxonomic scope" value="Eukaryota"/>
</dbReference>
<comment type="function">
    <text evidence="6">Acts as a sulfur carrier required for molybdopterin biosynthesis. Component of the molybdopterin synthase complex that catalyzes the conversion of precursor Z into molybdopterin by mediating the incorporation of 2 sulfur atoms into precursor Z to generate a dithiolene group. In the complex, serves as sulfur donor by being thiocarboxylated (-COSH) at its C-terminus by by the MOCS3 homolog. After interaction with MOCS2B, the sulfur is then transferred to precursor Z to form molybdopterin.</text>
</comment>
<dbReference type="Pfam" id="PF02597">
    <property type="entry name" value="ThiS"/>
    <property type="match status" value="1"/>
</dbReference>
<dbReference type="GO" id="GO:0030366">
    <property type="term" value="F:molybdopterin synthase activity"/>
    <property type="evidence" value="ECO:0007669"/>
    <property type="project" value="UniProtKB-UniRule"/>
</dbReference>
<organism evidence="7">
    <name type="scientific">Aphanomyces invadans</name>
    <dbReference type="NCBI Taxonomy" id="157072"/>
    <lineage>
        <taxon>Eukaryota</taxon>
        <taxon>Sar</taxon>
        <taxon>Stramenopiles</taxon>
        <taxon>Oomycota</taxon>
        <taxon>Saprolegniomycetes</taxon>
        <taxon>Saprolegniales</taxon>
        <taxon>Verrucalvaceae</taxon>
        <taxon>Aphanomyces</taxon>
    </lineage>
</organism>
<comment type="subcellular location">
    <subcellularLocation>
        <location evidence="6">Cytoplasm</location>
    </subcellularLocation>
</comment>
<dbReference type="PANTHER" id="PTHR33359">
    <property type="entry name" value="MOLYBDOPTERIN SYNTHASE SULFUR CARRIER SUBUNIT"/>
    <property type="match status" value="1"/>
</dbReference>
<dbReference type="InterPro" id="IPR016155">
    <property type="entry name" value="Mopterin_synth/thiamin_S_b"/>
</dbReference>
<keyword evidence="3 6" id="KW-0597">Phosphoprotein</keyword>
<feature type="modified residue" description="1-thioglycine; alternate" evidence="6">
    <location>
        <position position="90"/>
    </location>
</feature>
<dbReference type="GO" id="GO:1990140">
    <property type="term" value="C:molybdopterin synthase complex"/>
    <property type="evidence" value="ECO:0007669"/>
    <property type="project" value="UniProtKB-UniRule"/>
</dbReference>
<comment type="pathway">
    <text evidence="1 6">Cofactor biosynthesis; molybdopterin biosynthesis.</text>
</comment>
<dbReference type="InterPro" id="IPR003749">
    <property type="entry name" value="ThiS/MoaD-like"/>
</dbReference>
<dbReference type="CDD" id="cd00754">
    <property type="entry name" value="Ubl_MoaD"/>
    <property type="match status" value="1"/>
</dbReference>
<keyword evidence="5 6" id="KW-0501">Molybdenum cofactor biosynthesis</keyword>
<dbReference type="GO" id="GO:0000166">
    <property type="term" value="F:nucleotide binding"/>
    <property type="evidence" value="ECO:0007669"/>
    <property type="project" value="UniProtKB-KW"/>
</dbReference>
<evidence type="ECO:0000313" key="7">
    <source>
        <dbReference type="EMBL" id="ETW07656.1"/>
    </source>
</evidence>
<dbReference type="InterPro" id="IPR044672">
    <property type="entry name" value="MOCS2A"/>
</dbReference>
<dbReference type="GeneID" id="20079169"/>
<dbReference type="VEuPathDB" id="FungiDB:H310_02119"/>
<dbReference type="GO" id="GO:1990133">
    <property type="term" value="C:molybdopterin adenylyltransferase complex"/>
    <property type="evidence" value="ECO:0007669"/>
    <property type="project" value="TreeGrafter"/>
</dbReference>
<evidence type="ECO:0000256" key="3">
    <source>
        <dbReference type="ARBA" id="ARBA00022553"/>
    </source>
</evidence>
<sequence length="90" mass="10131">MVVVVKVLYFAAAREMVGRREESLELQPTNEDERVTTETLRRILCEKYPRAAQYLKDITIAINLEYVAEGDVREIAHGDEVALIPPISGG</sequence>
<accession>A0A024UMH1</accession>
<dbReference type="UniPathway" id="UPA00344"/>
<proteinExistence type="inferred from homology"/>
<dbReference type="PANTHER" id="PTHR33359:SF1">
    <property type="entry name" value="MOLYBDOPTERIN SYNTHASE SULFUR CARRIER SUBUNIT"/>
    <property type="match status" value="1"/>
</dbReference>
<protein>
    <recommendedName>
        <fullName evidence="6">Molybdopterin synthase sulfur carrier subunit</fullName>
    </recommendedName>
    <alternativeName>
        <fullName evidence="6">Molybdenum cofactor synthesis protein 2 small subunit</fullName>
    </alternativeName>
    <alternativeName>
        <fullName evidence="6">Molybdenum cofactor synthesis protein 2A</fullName>
        <shortName evidence="6">MOCS2A</shortName>
    </alternativeName>
    <alternativeName>
        <fullName evidence="6">Sulfur carrier protein MOCS2A</fullName>
    </alternativeName>
</protein>
<evidence type="ECO:0000256" key="1">
    <source>
        <dbReference type="ARBA" id="ARBA00005046"/>
    </source>
</evidence>
<dbReference type="EMBL" id="KI913954">
    <property type="protein sequence ID" value="ETW07656.1"/>
    <property type="molecule type" value="Genomic_DNA"/>
</dbReference>
<name>A0A024UMH1_9STRA</name>
<keyword evidence="4 6" id="KW-0547">Nucleotide-binding</keyword>
<dbReference type="RefSeq" id="XP_008863749.1">
    <property type="nucleotide sequence ID" value="XM_008865527.1"/>
</dbReference>